<feature type="non-terminal residue" evidence="1">
    <location>
        <position position="56"/>
    </location>
</feature>
<accession>A0A392QET3</accession>
<dbReference type="AlphaFoldDB" id="A0A392QET3"/>
<evidence type="ECO:0000313" key="1">
    <source>
        <dbReference type="EMBL" id="MCI22399.1"/>
    </source>
</evidence>
<reference evidence="1 2" key="1">
    <citation type="journal article" date="2018" name="Front. Plant Sci.">
        <title>Red Clover (Trifolium pratense) and Zigzag Clover (T. medium) - A Picture of Genomic Similarities and Differences.</title>
        <authorList>
            <person name="Dluhosova J."/>
            <person name="Istvanek J."/>
            <person name="Nedelnik J."/>
            <person name="Repkova J."/>
        </authorList>
    </citation>
    <scope>NUCLEOTIDE SEQUENCE [LARGE SCALE GENOMIC DNA]</scope>
    <source>
        <strain evidence="2">cv. 10/8</strain>
        <tissue evidence="1">Leaf</tissue>
    </source>
</reference>
<sequence>MPCTCRWFDWDQNETSEIHKLGLKLSEKVLTELDNVGLQLALAFDNDGTTLAAGGE</sequence>
<evidence type="ECO:0000313" key="2">
    <source>
        <dbReference type="Proteomes" id="UP000265520"/>
    </source>
</evidence>
<comment type="caution">
    <text evidence="1">The sequence shown here is derived from an EMBL/GenBank/DDBJ whole genome shotgun (WGS) entry which is preliminary data.</text>
</comment>
<organism evidence="1 2">
    <name type="scientific">Trifolium medium</name>
    <dbReference type="NCBI Taxonomy" id="97028"/>
    <lineage>
        <taxon>Eukaryota</taxon>
        <taxon>Viridiplantae</taxon>
        <taxon>Streptophyta</taxon>
        <taxon>Embryophyta</taxon>
        <taxon>Tracheophyta</taxon>
        <taxon>Spermatophyta</taxon>
        <taxon>Magnoliopsida</taxon>
        <taxon>eudicotyledons</taxon>
        <taxon>Gunneridae</taxon>
        <taxon>Pentapetalae</taxon>
        <taxon>rosids</taxon>
        <taxon>fabids</taxon>
        <taxon>Fabales</taxon>
        <taxon>Fabaceae</taxon>
        <taxon>Papilionoideae</taxon>
        <taxon>50 kb inversion clade</taxon>
        <taxon>NPAAA clade</taxon>
        <taxon>Hologalegina</taxon>
        <taxon>IRL clade</taxon>
        <taxon>Trifolieae</taxon>
        <taxon>Trifolium</taxon>
    </lineage>
</organism>
<dbReference type="EMBL" id="LXQA010130300">
    <property type="protein sequence ID" value="MCI22399.1"/>
    <property type="molecule type" value="Genomic_DNA"/>
</dbReference>
<protein>
    <submittedName>
        <fullName evidence="1">SEC12-like protein 2-like</fullName>
    </submittedName>
</protein>
<proteinExistence type="predicted"/>
<keyword evidence="2" id="KW-1185">Reference proteome</keyword>
<dbReference type="Proteomes" id="UP000265520">
    <property type="component" value="Unassembled WGS sequence"/>
</dbReference>
<name>A0A392QET3_9FABA</name>